<dbReference type="RefSeq" id="WP_067917508.1">
    <property type="nucleotide sequence ID" value="NZ_BSRZ01000019.1"/>
</dbReference>
<dbReference type="PANTHER" id="PTHR10412">
    <property type="entry name" value="MANNOSYL-OLIGOSACCHARIDE GLUCOSIDASE"/>
    <property type="match status" value="1"/>
</dbReference>
<dbReference type="InterPro" id="IPR008928">
    <property type="entry name" value="6-hairpin_glycosidase_sf"/>
</dbReference>
<keyword evidence="3" id="KW-0326">Glycosidase</keyword>
<dbReference type="InterPro" id="IPR012341">
    <property type="entry name" value="6hp_glycosidase-like_sf"/>
</dbReference>
<evidence type="ECO:0000256" key="1">
    <source>
        <dbReference type="ARBA" id="ARBA00010833"/>
    </source>
</evidence>
<sequence>MSSSAILEGVRPDAADLVGLRRAAARVLLGNWTGSSTVPSRTLYPHQWSWDSAFVALGLRHLSPRRAQRELESLLGAQWDDGRLPHIVFDAATPEGAYFPGPDFWRAGPFPGVRTSGIVQPPVHAFAVWEVFRADPAEAERRGFLARAYPRLAAWHRYLRTRRDLGGHGLAAIVHPWESGMDNSPCWDGPLARVDPVPPSRFRRRDLDHAAPGDRPTDLDYGRYVRLAAHYRDHGYDDASAPHAFAVEDPAFNALLALSELALARIAAAVGADPAPHRRRADEVVAALLDRLWDASSGLFLCRDLRGGGLIREHGVTGLVPLAVPGLPVAADLLRTACGARFGLGRVHMVPSYDLTGPAFDPARYWRGPSWFNIGRLVHLGLLEHGAAERAAALRRSMLRAAARSRFAEYVDPLTGEGHGATGFAWTAATVLDLIAHDPPKVDEVGQNS</sequence>
<organism evidence="5 6">
    <name type="scientific">Actinomadura rubrobrunea</name>
    <dbReference type="NCBI Taxonomy" id="115335"/>
    <lineage>
        <taxon>Bacteria</taxon>
        <taxon>Bacillati</taxon>
        <taxon>Actinomycetota</taxon>
        <taxon>Actinomycetes</taxon>
        <taxon>Streptosporangiales</taxon>
        <taxon>Thermomonosporaceae</taxon>
        <taxon>Actinomadura</taxon>
    </lineage>
</organism>
<comment type="similarity">
    <text evidence="1">Belongs to the glycosyl hydrolase 63 family.</text>
</comment>
<feature type="domain" description="Mannosylglycerate hydrolase MGH1-like glycoside hydrolase" evidence="4">
    <location>
        <begin position="44"/>
        <end position="427"/>
    </location>
</feature>
<dbReference type="Proteomes" id="UP001165124">
    <property type="component" value="Unassembled WGS sequence"/>
</dbReference>
<evidence type="ECO:0000256" key="3">
    <source>
        <dbReference type="ARBA" id="ARBA00023295"/>
    </source>
</evidence>
<evidence type="ECO:0000256" key="2">
    <source>
        <dbReference type="ARBA" id="ARBA00022801"/>
    </source>
</evidence>
<evidence type="ECO:0000259" key="4">
    <source>
        <dbReference type="Pfam" id="PF22422"/>
    </source>
</evidence>
<dbReference type="InterPro" id="IPR054491">
    <property type="entry name" value="MGH1-like_GH"/>
</dbReference>
<evidence type="ECO:0000313" key="6">
    <source>
        <dbReference type="Proteomes" id="UP001165124"/>
    </source>
</evidence>
<dbReference type="Pfam" id="PF22422">
    <property type="entry name" value="MGH1-like_GH"/>
    <property type="match status" value="1"/>
</dbReference>
<dbReference type="Gene3D" id="1.50.10.10">
    <property type="match status" value="1"/>
</dbReference>
<dbReference type="GO" id="GO:0004573">
    <property type="term" value="F:Glc3Man9GlcNAc2 oligosaccharide glucosidase activity"/>
    <property type="evidence" value="ECO:0007669"/>
    <property type="project" value="InterPro"/>
</dbReference>
<protein>
    <recommendedName>
        <fullName evidence="4">Mannosylglycerate hydrolase MGH1-like glycoside hydrolase domain-containing protein</fullName>
    </recommendedName>
</protein>
<keyword evidence="6" id="KW-1185">Reference proteome</keyword>
<keyword evidence="2" id="KW-0378">Hydrolase</keyword>
<evidence type="ECO:0000313" key="5">
    <source>
        <dbReference type="EMBL" id="GLW67075.1"/>
    </source>
</evidence>
<dbReference type="AlphaFoldDB" id="A0A9W6PZ69"/>
<name>A0A9W6PZ69_9ACTN</name>
<gene>
    <name evidence="5" type="ORF">Arub01_53180</name>
</gene>
<accession>A0A9W6PZ69</accession>
<dbReference type="PANTHER" id="PTHR10412:SF11">
    <property type="entry name" value="MANNOSYL-OLIGOSACCHARIDE GLUCOSIDASE"/>
    <property type="match status" value="1"/>
</dbReference>
<dbReference type="GO" id="GO:0006487">
    <property type="term" value="P:protein N-linked glycosylation"/>
    <property type="evidence" value="ECO:0007669"/>
    <property type="project" value="TreeGrafter"/>
</dbReference>
<dbReference type="EMBL" id="BSRZ01000019">
    <property type="protein sequence ID" value="GLW67075.1"/>
    <property type="molecule type" value="Genomic_DNA"/>
</dbReference>
<dbReference type="SUPFAM" id="SSF48208">
    <property type="entry name" value="Six-hairpin glycosidases"/>
    <property type="match status" value="1"/>
</dbReference>
<dbReference type="InterPro" id="IPR004888">
    <property type="entry name" value="Glycoside_hydrolase_63"/>
</dbReference>
<dbReference type="GO" id="GO:0009311">
    <property type="term" value="P:oligosaccharide metabolic process"/>
    <property type="evidence" value="ECO:0007669"/>
    <property type="project" value="InterPro"/>
</dbReference>
<reference evidence="5" key="1">
    <citation type="submission" date="2023-02" db="EMBL/GenBank/DDBJ databases">
        <title>Actinomadura rubrobrunea NBRC 14622.</title>
        <authorList>
            <person name="Ichikawa N."/>
            <person name="Sato H."/>
            <person name="Tonouchi N."/>
        </authorList>
    </citation>
    <scope>NUCLEOTIDE SEQUENCE</scope>
    <source>
        <strain evidence="5">NBRC 14622</strain>
    </source>
</reference>
<proteinExistence type="inferred from homology"/>
<comment type="caution">
    <text evidence="5">The sequence shown here is derived from an EMBL/GenBank/DDBJ whole genome shotgun (WGS) entry which is preliminary data.</text>
</comment>